<dbReference type="RefSeq" id="XP_066708975.1">
    <property type="nucleotide sequence ID" value="XM_066865846.1"/>
</dbReference>
<dbReference type="Proteomes" id="UP001480595">
    <property type="component" value="Unassembled WGS sequence"/>
</dbReference>
<dbReference type="EMBL" id="JAQQWL010000015">
    <property type="protein sequence ID" value="KAK8041430.1"/>
    <property type="molecule type" value="Genomic_DNA"/>
</dbReference>
<organism evidence="2 3">
    <name type="scientific">Apiospora phragmitis</name>
    <dbReference type="NCBI Taxonomy" id="2905665"/>
    <lineage>
        <taxon>Eukaryota</taxon>
        <taxon>Fungi</taxon>
        <taxon>Dikarya</taxon>
        <taxon>Ascomycota</taxon>
        <taxon>Pezizomycotina</taxon>
        <taxon>Sordariomycetes</taxon>
        <taxon>Xylariomycetidae</taxon>
        <taxon>Amphisphaeriales</taxon>
        <taxon>Apiosporaceae</taxon>
        <taxon>Apiospora</taxon>
    </lineage>
</organism>
<dbReference type="GeneID" id="92098909"/>
<gene>
    <name evidence="2" type="ORF">PG994_014437</name>
</gene>
<proteinExistence type="predicted"/>
<keyword evidence="3" id="KW-1185">Reference proteome</keyword>
<evidence type="ECO:0000256" key="1">
    <source>
        <dbReference type="SAM" id="MobiDB-lite"/>
    </source>
</evidence>
<evidence type="ECO:0000313" key="3">
    <source>
        <dbReference type="Proteomes" id="UP001480595"/>
    </source>
</evidence>
<feature type="compositionally biased region" description="Polar residues" evidence="1">
    <location>
        <begin position="43"/>
        <end position="54"/>
    </location>
</feature>
<comment type="caution">
    <text evidence="2">The sequence shown here is derived from an EMBL/GenBank/DDBJ whole genome shotgun (WGS) entry which is preliminary data.</text>
</comment>
<evidence type="ECO:0000313" key="2">
    <source>
        <dbReference type="EMBL" id="KAK8041430.1"/>
    </source>
</evidence>
<sequence length="63" mass="7100">MGGKCQQRDRRPKRKFKDHMNYEDVFVPSKRTKDLFAPVPSNAPVTTKATTNNVGEHDGVQAV</sequence>
<accession>A0ABR1T4A1</accession>
<feature type="region of interest" description="Disordered" evidence="1">
    <location>
        <begin position="37"/>
        <end position="63"/>
    </location>
</feature>
<name>A0ABR1T4A1_9PEZI</name>
<protein>
    <submittedName>
        <fullName evidence="2">Uncharacterized protein</fullName>
    </submittedName>
</protein>
<reference evidence="2 3" key="1">
    <citation type="submission" date="2023-01" db="EMBL/GenBank/DDBJ databases">
        <title>Analysis of 21 Apiospora genomes using comparative genomics revels a genus with tremendous synthesis potential of carbohydrate active enzymes and secondary metabolites.</title>
        <authorList>
            <person name="Sorensen T."/>
        </authorList>
    </citation>
    <scope>NUCLEOTIDE SEQUENCE [LARGE SCALE GENOMIC DNA]</scope>
    <source>
        <strain evidence="2 3">CBS 135458</strain>
    </source>
</reference>